<gene>
    <name evidence="1" type="ORF">PRI8871_00722</name>
</gene>
<dbReference type="Proteomes" id="UP000244904">
    <property type="component" value="Unassembled WGS sequence"/>
</dbReference>
<dbReference type="PIRSF" id="PIRSF037081">
    <property type="entry name" value="P-loop_All4644_prd"/>
    <property type="match status" value="1"/>
</dbReference>
<dbReference type="SUPFAM" id="SSF52540">
    <property type="entry name" value="P-loop containing nucleoside triphosphate hydrolases"/>
    <property type="match status" value="1"/>
</dbReference>
<dbReference type="InterPro" id="IPR017101">
    <property type="entry name" value="P-loop_ATP/GTP-bd_All4644_prd"/>
</dbReference>
<organism evidence="1 2">
    <name type="scientific">Pseudoprimorskyibacter insulae</name>
    <dbReference type="NCBI Taxonomy" id="1695997"/>
    <lineage>
        <taxon>Bacteria</taxon>
        <taxon>Pseudomonadati</taxon>
        <taxon>Pseudomonadota</taxon>
        <taxon>Alphaproteobacteria</taxon>
        <taxon>Rhodobacterales</taxon>
        <taxon>Paracoccaceae</taxon>
        <taxon>Pseudoprimorskyibacter</taxon>
    </lineage>
</organism>
<evidence type="ECO:0000313" key="1">
    <source>
        <dbReference type="EMBL" id="SPF78131.1"/>
    </source>
</evidence>
<evidence type="ECO:0000313" key="2">
    <source>
        <dbReference type="Proteomes" id="UP000244904"/>
    </source>
</evidence>
<reference evidence="2" key="1">
    <citation type="submission" date="2018-03" db="EMBL/GenBank/DDBJ databases">
        <authorList>
            <person name="Rodrigo-Torres L."/>
            <person name="Arahal R. D."/>
            <person name="Lucena T."/>
        </authorList>
    </citation>
    <scope>NUCLEOTIDE SEQUENCE [LARGE SCALE GENOMIC DNA]</scope>
    <source>
        <strain evidence="2">CECT 8871</strain>
    </source>
</reference>
<dbReference type="InterPro" id="IPR027417">
    <property type="entry name" value="P-loop_NTPase"/>
</dbReference>
<dbReference type="Pfam" id="PF13671">
    <property type="entry name" value="AAA_33"/>
    <property type="match status" value="1"/>
</dbReference>
<evidence type="ECO:0008006" key="3">
    <source>
        <dbReference type="Google" id="ProtNLM"/>
    </source>
</evidence>
<dbReference type="AlphaFoldDB" id="A0A2R8AQ01"/>
<dbReference type="EMBL" id="OMOJ01000001">
    <property type="protein sequence ID" value="SPF78131.1"/>
    <property type="molecule type" value="Genomic_DNA"/>
</dbReference>
<proteinExistence type="predicted"/>
<dbReference type="OrthoDB" id="531205at2"/>
<dbReference type="Gene3D" id="3.40.50.300">
    <property type="entry name" value="P-loop containing nucleotide triphosphate hydrolases"/>
    <property type="match status" value="1"/>
</dbReference>
<keyword evidence="2" id="KW-1185">Reference proteome</keyword>
<sequence>MPPNTPTLHLLCGKVAAGKSTLAAKLADADQTVLISEDDWLSKLYGDQMQSLRDYVRFSAALQSAMAPHVTALLKAGVSVVLDFPANTSETRVWMRDILRASGAHHELHLLTPPDKICIARMHARNAGDDHPFSVTEEQFHRISAYFEPPRPEEGFHIVHHQATDGAKP</sequence>
<name>A0A2R8AQ01_9RHOB</name>
<protein>
    <recommendedName>
        <fullName evidence="3">Cell division protein ZipA</fullName>
    </recommendedName>
</protein>
<accession>A0A2R8AQ01</accession>